<dbReference type="GO" id="GO:0016282">
    <property type="term" value="C:eukaryotic 43S preinitiation complex"/>
    <property type="evidence" value="ECO:0007669"/>
    <property type="project" value="UniProtKB-UniRule"/>
</dbReference>
<evidence type="ECO:0000256" key="4">
    <source>
        <dbReference type="ARBA" id="ARBA00022884"/>
    </source>
</evidence>
<dbReference type="InterPro" id="IPR034363">
    <property type="entry name" value="eIF3B_RRM"/>
</dbReference>
<comment type="function">
    <text evidence="6">RNA-binding component of the eukaryotic translation initiation factor 3 (eIF-3) complex, which is involved in protein synthesis of a specialized repertoire of mRNAs and, together with other initiation factors, stimulates binding of mRNA and methionyl-tRNAi to the 40S ribosome. The eIF-3 complex specifically targets and initiates translation of a subset of mRNAs involved in cell proliferation.</text>
</comment>
<dbReference type="SUPFAM" id="SSF82171">
    <property type="entry name" value="DPP6 N-terminal domain-like"/>
    <property type="match status" value="1"/>
</dbReference>
<evidence type="ECO:0000313" key="10">
    <source>
        <dbReference type="EMBL" id="ONH66774.1"/>
    </source>
</evidence>
<dbReference type="EMBL" id="MPUK01000006">
    <property type="protein sequence ID" value="ONH66774.1"/>
    <property type="molecule type" value="Genomic_DNA"/>
</dbReference>
<dbReference type="InterPro" id="IPR012677">
    <property type="entry name" value="Nucleotide-bd_a/b_plait_sf"/>
</dbReference>
<reference evidence="11" key="2">
    <citation type="journal article" date="2017" name="Genome Announc.">
        <title>Genome sequences of Cyberlindnera fabianii 65, Pichia kudriavzevii 129, and Saccharomyces cerevisiae 131 isolated from fermented masau fruits in Zimbabwe.</title>
        <authorList>
            <person name="van Rijswijck I.M.H."/>
            <person name="Derks M.F.L."/>
            <person name="Abee T."/>
            <person name="de Ridder D."/>
            <person name="Smid E.J."/>
        </authorList>
    </citation>
    <scope>NUCLEOTIDE SEQUENCE [LARGE SCALE GENOMIC DNA]</scope>
    <source>
        <strain evidence="11">65</strain>
    </source>
</reference>
<dbReference type="InterPro" id="IPR011400">
    <property type="entry name" value="EIF3B"/>
</dbReference>
<dbReference type="Pfam" id="PF00076">
    <property type="entry name" value="RRM_1"/>
    <property type="match status" value="1"/>
</dbReference>
<dbReference type="OMA" id="LWGGPQF"/>
<dbReference type="Gene3D" id="2.130.10.10">
    <property type="entry name" value="YVTN repeat-like/Quinoprotein amine dehydrogenase"/>
    <property type="match status" value="1"/>
</dbReference>
<comment type="subcellular location">
    <subcellularLocation>
        <location evidence="1 6 7">Cytoplasm</location>
    </subcellularLocation>
</comment>
<dbReference type="OrthoDB" id="10250414at2759"/>
<dbReference type="GO" id="GO:0005852">
    <property type="term" value="C:eukaryotic translation initiation factor 3 complex"/>
    <property type="evidence" value="ECO:0007669"/>
    <property type="project" value="UniProtKB-UniRule"/>
</dbReference>
<evidence type="ECO:0000256" key="5">
    <source>
        <dbReference type="ARBA" id="ARBA00022917"/>
    </source>
</evidence>
<dbReference type="SMART" id="SM00360">
    <property type="entry name" value="RRM"/>
    <property type="match status" value="1"/>
</dbReference>
<organism evidence="9">
    <name type="scientific">Cyberlindnera fabianii</name>
    <name type="common">Yeast</name>
    <name type="synonym">Hansenula fabianii</name>
    <dbReference type="NCBI Taxonomy" id="36022"/>
    <lineage>
        <taxon>Eukaryota</taxon>
        <taxon>Fungi</taxon>
        <taxon>Dikarya</taxon>
        <taxon>Ascomycota</taxon>
        <taxon>Saccharomycotina</taxon>
        <taxon>Saccharomycetes</taxon>
        <taxon>Phaffomycetales</taxon>
        <taxon>Phaffomycetaceae</taxon>
        <taxon>Cyberlindnera</taxon>
    </lineage>
</organism>
<proteinExistence type="inferred from homology"/>
<dbReference type="GO" id="GO:0033290">
    <property type="term" value="C:eukaryotic 48S preinitiation complex"/>
    <property type="evidence" value="ECO:0007669"/>
    <property type="project" value="UniProtKB-UniRule"/>
</dbReference>
<dbReference type="AlphaFoldDB" id="A0A061AWA0"/>
<evidence type="ECO:0000313" key="11">
    <source>
        <dbReference type="Proteomes" id="UP000189513"/>
    </source>
</evidence>
<sequence>MEPPKIEDIRLDDVDFTDLEEQFAVPEDTTFERYVVVDGAPVAPEAKAAVLTKVLTKLFNGAGKVTNLHMPIEAGKTKGFCFVEFETPQQVEKAIKQLNGKKLDVKHRLFLNRLSDIEKYAIDGAVSDEFVPPPFPEFKETDYLKSWLQDEAGRDQFLMHKGDVTGIFWSKKDQAEPAIEPREHWTQGPIKFSPQGQYLFTMHPQGVQAWGGASFSNLKKFSHPGVRLLDFSPSERYLVTLSPEPLQTPPDDHPRRATYPFGPESDGHKLVIWDIVSGLPVRTFPLPPHLEQKREMIWPLVKWSYDDKYVARMGPGALAIYDTTDNFALVDKKPIKIDDLQDFEFAPAGVKFANHRQQDPLAHVLAYWTPETANQTAKVSILEVPSKKVIRTTNLVQVTDIKLHWQDQGEYLLAKVDRHTKSKKTIFTNMEIFKLNEKDVPVEKVELKDRVVNFQWEPNGDRFVTISRPEEADPNPSIPKNVISFWAPELSKAKVAPLKKWIAFKKFENKFNNTLNFSPRGRFIAISVIGQSASKGSIEFFDLDYTGEKKEGEPTNVDAHVKLLATEAYGGVTDVEWDPSGRFLAAWSSVWRHKIENGYKIFDFGGRLLRDELVDDFKVFMWRPRPESLLKGGDKKKVRKNLREYSAQFDEIDAMEQSTAARELILTRRRLLEEWTSWRSTIESHKEDYGIVEQTSNEEDEEVIEEIMEEIVDEKEEIVEE</sequence>
<dbReference type="GO" id="GO:0003723">
    <property type="term" value="F:RNA binding"/>
    <property type="evidence" value="ECO:0007669"/>
    <property type="project" value="UniProtKB-UniRule"/>
</dbReference>
<evidence type="ECO:0000256" key="1">
    <source>
        <dbReference type="ARBA" id="ARBA00004496"/>
    </source>
</evidence>
<evidence type="ECO:0000256" key="3">
    <source>
        <dbReference type="ARBA" id="ARBA00022540"/>
    </source>
</evidence>
<evidence type="ECO:0000256" key="7">
    <source>
        <dbReference type="PIRNR" id="PIRNR036424"/>
    </source>
</evidence>
<feature type="domain" description="RRM" evidence="8">
    <location>
        <begin position="33"/>
        <end position="116"/>
    </location>
</feature>
<keyword evidence="3 6" id="KW-0396">Initiation factor</keyword>
<keyword evidence="5 6" id="KW-0648">Protein biosynthesis</keyword>
<accession>A0A061AWA0</accession>
<comment type="similarity">
    <text evidence="6 7">Belongs to the eIF-3 subunit B family.</text>
</comment>
<dbReference type="PANTHER" id="PTHR14068:SF0">
    <property type="entry name" value="EUKARYOTIC TRANSLATION INITIATION FACTOR 3 SUBUNIT B"/>
    <property type="match status" value="1"/>
</dbReference>
<dbReference type="PANTHER" id="PTHR14068">
    <property type="entry name" value="EUKARYOTIC TRANSLATION INITIATION FACTOR 3 EIF3 -RELATED"/>
    <property type="match status" value="1"/>
</dbReference>
<gene>
    <name evidence="6" type="primary">PRT1</name>
    <name evidence="10" type="ORF">BON22_3410</name>
    <name evidence="9" type="ORF">CYFA0S_02e09340g</name>
</gene>
<protein>
    <recommendedName>
        <fullName evidence="6">Eukaryotic translation initiation factor 3 subunit B</fullName>
        <shortName evidence="6">eIF3b</shortName>
    </recommendedName>
    <alternativeName>
        <fullName evidence="6">Eukaryotic translation initiation factor 3 90 kDa subunit homolog</fullName>
        <shortName evidence="6">eIF3 p90</shortName>
    </alternativeName>
    <alternativeName>
        <fullName evidence="6">Translation initiation factor eIF3, p90 subunit homolog</fullName>
    </alternativeName>
</protein>
<dbReference type="Proteomes" id="UP000189513">
    <property type="component" value="Unassembled WGS sequence"/>
</dbReference>
<dbReference type="PIRSF" id="PIRSF036424">
    <property type="entry name" value="eIF3b"/>
    <property type="match status" value="1"/>
</dbReference>
<dbReference type="EMBL" id="LK052887">
    <property type="protein sequence ID" value="CDR38952.1"/>
    <property type="molecule type" value="Genomic_DNA"/>
</dbReference>
<dbReference type="Pfam" id="PF08662">
    <property type="entry name" value="eIF2A"/>
    <property type="match status" value="1"/>
</dbReference>
<evidence type="ECO:0000313" key="9">
    <source>
        <dbReference type="EMBL" id="CDR38952.1"/>
    </source>
</evidence>
<dbReference type="STRING" id="36022.A0A061AWA0"/>
<keyword evidence="4 6" id="KW-0694">RNA-binding</keyword>
<dbReference type="GO" id="GO:0001732">
    <property type="term" value="P:formation of cytoplasmic translation initiation complex"/>
    <property type="evidence" value="ECO:0007669"/>
    <property type="project" value="UniProtKB-UniRule"/>
</dbReference>
<dbReference type="InterPro" id="IPR035979">
    <property type="entry name" value="RBD_domain_sf"/>
</dbReference>
<comment type="subunit">
    <text evidence="6 7">Component of the eukaryotic translation initiation factor 3 (eIF-3) complex.</text>
</comment>
<dbReference type="GO" id="GO:0031369">
    <property type="term" value="F:translation initiation factor binding"/>
    <property type="evidence" value="ECO:0007669"/>
    <property type="project" value="InterPro"/>
</dbReference>
<dbReference type="GO" id="GO:0003743">
    <property type="term" value="F:translation initiation factor activity"/>
    <property type="evidence" value="ECO:0007669"/>
    <property type="project" value="UniProtKB-UniRule"/>
</dbReference>
<dbReference type="PROSITE" id="PS50102">
    <property type="entry name" value="RRM"/>
    <property type="match status" value="1"/>
</dbReference>
<evidence type="ECO:0000259" key="8">
    <source>
        <dbReference type="PROSITE" id="PS50102"/>
    </source>
</evidence>
<dbReference type="HAMAP" id="MF_03001">
    <property type="entry name" value="eIF3b"/>
    <property type="match status" value="1"/>
</dbReference>
<dbReference type="VEuPathDB" id="FungiDB:BON22_3410"/>
<dbReference type="SUPFAM" id="SSF54928">
    <property type="entry name" value="RNA-binding domain, RBD"/>
    <property type="match status" value="1"/>
</dbReference>
<evidence type="ECO:0000256" key="6">
    <source>
        <dbReference type="HAMAP-Rule" id="MF_03001"/>
    </source>
</evidence>
<dbReference type="InterPro" id="IPR015943">
    <property type="entry name" value="WD40/YVTN_repeat-like_dom_sf"/>
</dbReference>
<name>A0A061AWA0_CYBFA</name>
<keyword evidence="11" id="KW-1185">Reference proteome</keyword>
<evidence type="ECO:0000256" key="2">
    <source>
        <dbReference type="ARBA" id="ARBA00022490"/>
    </source>
</evidence>
<dbReference type="Gene3D" id="3.30.70.330">
    <property type="match status" value="1"/>
</dbReference>
<comment type="function">
    <text evidence="7">Component of the eukaryotic translation initiation factor 3 (eIF-3) complex, which is involved in protein synthesis and, together with other initiation factors, stimulates binding of mRNA and methionyl-tRNAi to the 40S ribosome.</text>
</comment>
<reference evidence="10" key="3">
    <citation type="submission" date="2017-01" db="EMBL/GenBank/DDBJ databases">
        <authorList>
            <person name="Mah S.A."/>
            <person name="Swanson W.J."/>
            <person name="Moy G.W."/>
            <person name="Vacquier V.D."/>
        </authorList>
    </citation>
    <scope>NUCLEOTIDE SEQUENCE [LARGE SCALE GENOMIC DNA]</scope>
    <source>
        <strain evidence="10">65</strain>
    </source>
</reference>
<dbReference type="CDD" id="cd12278">
    <property type="entry name" value="RRM_eIF3B"/>
    <property type="match status" value="1"/>
</dbReference>
<dbReference type="InterPro" id="IPR000504">
    <property type="entry name" value="RRM_dom"/>
</dbReference>
<reference evidence="9" key="1">
    <citation type="journal article" date="2014" name="Genome Announc.">
        <title>Genome sequence of the yeast Cyberlindnera fabianii (Hansenula fabianii).</title>
        <authorList>
            <person name="Freel K.C."/>
            <person name="Sarilar V."/>
            <person name="Neuveglise C."/>
            <person name="Devillers H."/>
            <person name="Friedrich A."/>
            <person name="Schacherer J."/>
        </authorList>
    </citation>
    <scope>NUCLEOTIDE SEQUENCE</scope>
    <source>
        <strain evidence="9">YJS4271</strain>
    </source>
</reference>
<dbReference type="InterPro" id="IPR013979">
    <property type="entry name" value="TIF_beta_prop-like"/>
</dbReference>
<keyword evidence="2 6" id="KW-0963">Cytoplasm</keyword>